<dbReference type="Proteomes" id="UP001152799">
    <property type="component" value="Chromosome 11"/>
</dbReference>
<dbReference type="Gene3D" id="3.40.50.150">
    <property type="entry name" value="Vaccinia Virus protein VP39"/>
    <property type="match status" value="1"/>
</dbReference>
<dbReference type="FunFam" id="3.40.50.150:FF:000725">
    <property type="entry name" value="Glutathione S-transferase, C-terminal domain-containing"/>
    <property type="match status" value="1"/>
</dbReference>
<dbReference type="OrthoDB" id="206598at2759"/>
<dbReference type="Pfam" id="PF13679">
    <property type="entry name" value="Methyltransf_32"/>
    <property type="match status" value="1"/>
</dbReference>
<feature type="domain" description="Methyltransferase" evidence="1">
    <location>
        <begin position="347"/>
        <end position="469"/>
    </location>
</feature>
<dbReference type="CDD" id="cd02440">
    <property type="entry name" value="AdoMet_MTases"/>
    <property type="match status" value="1"/>
</dbReference>
<dbReference type="PANTHER" id="PTHR13369:SF0">
    <property type="entry name" value="GLUTATHIONE S-TRANSFERASE C-TERMINAL DOMAIN-CONTAINING PROTEIN"/>
    <property type="match status" value="1"/>
</dbReference>
<gene>
    <name evidence="2" type="ORF">CEUTPL_LOCUS3070</name>
</gene>
<accession>A0A9N9MD26</accession>
<organism evidence="2 3">
    <name type="scientific">Ceutorhynchus assimilis</name>
    <name type="common">cabbage seed weevil</name>
    <dbReference type="NCBI Taxonomy" id="467358"/>
    <lineage>
        <taxon>Eukaryota</taxon>
        <taxon>Metazoa</taxon>
        <taxon>Ecdysozoa</taxon>
        <taxon>Arthropoda</taxon>
        <taxon>Hexapoda</taxon>
        <taxon>Insecta</taxon>
        <taxon>Pterygota</taxon>
        <taxon>Neoptera</taxon>
        <taxon>Endopterygota</taxon>
        <taxon>Coleoptera</taxon>
        <taxon>Polyphaga</taxon>
        <taxon>Cucujiformia</taxon>
        <taxon>Curculionidae</taxon>
        <taxon>Ceutorhynchinae</taxon>
        <taxon>Ceutorhynchus</taxon>
    </lineage>
</organism>
<dbReference type="PANTHER" id="PTHR13369">
    <property type="match status" value="1"/>
</dbReference>
<dbReference type="GO" id="GO:0005737">
    <property type="term" value="C:cytoplasm"/>
    <property type="evidence" value="ECO:0007669"/>
    <property type="project" value="TreeGrafter"/>
</dbReference>
<evidence type="ECO:0000313" key="3">
    <source>
        <dbReference type="Proteomes" id="UP001152799"/>
    </source>
</evidence>
<evidence type="ECO:0000259" key="1">
    <source>
        <dbReference type="Pfam" id="PF13679"/>
    </source>
</evidence>
<dbReference type="InterPro" id="IPR025714">
    <property type="entry name" value="Methyltranfer_dom"/>
</dbReference>
<name>A0A9N9MD26_9CUCU</name>
<proteinExistence type="predicted"/>
<dbReference type="InterPro" id="IPR029063">
    <property type="entry name" value="SAM-dependent_MTases_sf"/>
</dbReference>
<evidence type="ECO:0000313" key="2">
    <source>
        <dbReference type="EMBL" id="CAG9762390.1"/>
    </source>
</evidence>
<sequence>MNNSLFISAYCKQEQYFVDIKTFIIINIYQLAGPCPLQLKLKILKKEPINKTNYISLSLAEINFEIITTTNSELTSLSKWPIILINNNYVVSGLCSVARQICKLSKNSNVQQLLGFREACLVACAESSIWTKFCEIDIPNTIEKLISNDFVSNNSFTLPHDVLKYENHLSQPVRIHNIFKIARDTQNDQSIKSSTARKELRVLHDYAEGPYITLSDVILFACFEIIFKYCQNISIESKIPLTMEWFNRQNSKIISFSLPIPLPKLENIIIVPEINNVSLYNADPTRIVSTKHTKQYKIESALDLLKTSNIKNNNLPFRYDIEFNWNCIPLEANPQGGALPAKRANRKCEQLENLIKATIAVVGNKTYKIVDFCSGSGHLGILIALVLPKCEIILVENKERSLARARETITKLNLNNIIIVQSNLDYFVGTFDLGLALHACGVATDLVLQMCIKNKADFVCCPCCYGGIKQCHEVSYPRSENFKNVFDKAEEQYFNLAHAADQTHDPENLKTKQGYFCMDVIDTDRQLYAQPYGYEVHLGKLQPVTCTNKNNLLVGVYNKID</sequence>
<dbReference type="SUPFAM" id="SSF53335">
    <property type="entry name" value="S-adenosyl-L-methionine-dependent methyltransferases"/>
    <property type="match status" value="1"/>
</dbReference>
<protein>
    <recommendedName>
        <fullName evidence="1">Methyltransferase domain-containing protein</fullName>
    </recommendedName>
</protein>
<dbReference type="EMBL" id="OU892287">
    <property type="protein sequence ID" value="CAG9762390.1"/>
    <property type="molecule type" value="Genomic_DNA"/>
</dbReference>
<reference evidence="2" key="1">
    <citation type="submission" date="2022-01" db="EMBL/GenBank/DDBJ databases">
        <authorList>
            <person name="King R."/>
        </authorList>
    </citation>
    <scope>NUCLEOTIDE SEQUENCE</scope>
</reference>
<dbReference type="AlphaFoldDB" id="A0A9N9MD26"/>
<keyword evidence="3" id="KW-1185">Reference proteome</keyword>